<evidence type="ECO:0000313" key="1">
    <source>
        <dbReference type="EMBL" id="UPZ16059.1"/>
    </source>
</evidence>
<organism evidence="1 2">
    <name type="scientific">Flavobacterium humidisoli</name>
    <dbReference type="NCBI Taxonomy" id="2937442"/>
    <lineage>
        <taxon>Bacteria</taxon>
        <taxon>Pseudomonadati</taxon>
        <taxon>Bacteroidota</taxon>
        <taxon>Flavobacteriia</taxon>
        <taxon>Flavobacteriales</taxon>
        <taxon>Flavobacteriaceae</taxon>
        <taxon>Flavobacterium</taxon>
    </lineage>
</organism>
<evidence type="ECO:0000313" key="2">
    <source>
        <dbReference type="Proteomes" id="UP000829998"/>
    </source>
</evidence>
<protein>
    <recommendedName>
        <fullName evidence="3">Lipopolysaccharide biosynthesis protein</fullName>
    </recommendedName>
</protein>
<evidence type="ECO:0008006" key="3">
    <source>
        <dbReference type="Google" id="ProtNLM"/>
    </source>
</evidence>
<dbReference type="EMBL" id="CP096829">
    <property type="protein sequence ID" value="UPZ16059.1"/>
    <property type="molecule type" value="Genomic_DNA"/>
</dbReference>
<name>A0ABY4LSJ3_9FLAO</name>
<dbReference type="Proteomes" id="UP000829998">
    <property type="component" value="Chromosome"/>
</dbReference>
<dbReference type="RefSeq" id="WP_248728234.1">
    <property type="nucleotide sequence ID" value="NZ_CP096829.1"/>
</dbReference>
<accession>A0ABY4LSJ3</accession>
<proteinExistence type="predicted"/>
<reference evidence="1 2" key="1">
    <citation type="submission" date="2022-04" db="EMBL/GenBank/DDBJ databases">
        <authorList>
            <person name="Ra J.-S."/>
            <person name="Kim S.-B."/>
        </authorList>
    </citation>
    <scope>NUCLEOTIDE SEQUENCE [LARGE SCALE GENOMIC DNA]</scope>
    <source>
        <strain evidence="1 2">MMS21-Er5</strain>
    </source>
</reference>
<gene>
    <name evidence="1" type="ORF">M0M44_01640</name>
</gene>
<keyword evidence="2" id="KW-1185">Reference proteome</keyword>
<sequence>MMIEEVLGNKNVLFFSVQTFNLEKEIIKKLEELGANVDYYDERPSNNNFVKGIIRLKRSLLQVLINKYYSKILRNTINKKYDFLFVNKGEVIPEFFLKEFQKIHPNCKCIFYTWDSFLNNKNAVNILKYFHKKFSFDSDDAIKYGLEFRPLFYLDFYKSVDSISNSEISNDLLFLGTAHSDRYEISNKIAIWCNNNNLKAFCYYYMQGRIVYFYKKIFDKTFKKFNYKKLSFKSLIASDLLRFYQESKVILDINHPGQKGLTMRTFEAIGARRKIITTNSEVQKYAFYNPNNILIIERENSKLTKEFFESAYTNIDIDLYKRMSLKGWLSCLFVSSEPNVWIKEIN</sequence>